<evidence type="ECO:0000256" key="1">
    <source>
        <dbReference type="SAM" id="SignalP"/>
    </source>
</evidence>
<evidence type="ECO:0008006" key="4">
    <source>
        <dbReference type="Google" id="ProtNLM"/>
    </source>
</evidence>
<dbReference type="AlphaFoldDB" id="A0AAV1W5V4"/>
<dbReference type="InterPro" id="IPR035513">
    <property type="entry name" value="Invertase/methylesterase_inhib"/>
</dbReference>
<keyword evidence="3" id="KW-1185">Reference proteome</keyword>
<keyword evidence="1" id="KW-0732">Signal</keyword>
<dbReference type="PANTHER" id="PTHR31890">
    <property type="entry name" value="PLANT INVERTASE/PECTIN METHYLESTERASE INHIBITOR SUPERFAMILY PROTEIN"/>
    <property type="match status" value="1"/>
</dbReference>
<dbReference type="SUPFAM" id="SSF101148">
    <property type="entry name" value="Plant invertase/pectin methylesterase inhibitor"/>
    <property type="match status" value="1"/>
</dbReference>
<evidence type="ECO:0000313" key="3">
    <source>
        <dbReference type="Proteomes" id="UP001497480"/>
    </source>
</evidence>
<feature type="chain" id="PRO_5043415850" description="Pectinesterase inhibitor domain-containing protein" evidence="1">
    <location>
        <begin position="28"/>
        <end position="193"/>
    </location>
</feature>
<dbReference type="EMBL" id="CAXHTB010000004">
    <property type="protein sequence ID" value="CAL0304533.1"/>
    <property type="molecule type" value="Genomic_DNA"/>
</dbReference>
<organism evidence="2 3">
    <name type="scientific">Lupinus luteus</name>
    <name type="common">European yellow lupine</name>
    <dbReference type="NCBI Taxonomy" id="3873"/>
    <lineage>
        <taxon>Eukaryota</taxon>
        <taxon>Viridiplantae</taxon>
        <taxon>Streptophyta</taxon>
        <taxon>Embryophyta</taxon>
        <taxon>Tracheophyta</taxon>
        <taxon>Spermatophyta</taxon>
        <taxon>Magnoliopsida</taxon>
        <taxon>eudicotyledons</taxon>
        <taxon>Gunneridae</taxon>
        <taxon>Pentapetalae</taxon>
        <taxon>rosids</taxon>
        <taxon>fabids</taxon>
        <taxon>Fabales</taxon>
        <taxon>Fabaceae</taxon>
        <taxon>Papilionoideae</taxon>
        <taxon>50 kb inversion clade</taxon>
        <taxon>genistoids sensu lato</taxon>
        <taxon>core genistoids</taxon>
        <taxon>Genisteae</taxon>
        <taxon>Lupinus</taxon>
    </lineage>
</organism>
<comment type="caution">
    <text evidence="2">The sequence shown here is derived from an EMBL/GenBank/DDBJ whole genome shotgun (WGS) entry which is preliminary data.</text>
</comment>
<accession>A0AAV1W5V4</accession>
<gene>
    <name evidence="2" type="ORF">LLUT_LOCUS5593</name>
</gene>
<dbReference type="Proteomes" id="UP001497480">
    <property type="component" value="Unassembled WGS sequence"/>
</dbReference>
<dbReference type="Gene3D" id="1.20.140.40">
    <property type="entry name" value="Invertase/pectin methylesterase inhibitor family protein"/>
    <property type="match status" value="1"/>
</dbReference>
<sequence length="193" mass="21307">MCSSKVSILLLYTLSIILISHTPFASSDKFKIEELCNDADSVGFTDGTTVDDCLHFLNSDPKYRSADYHDLSKFIMEYAVNKGLEDQNSINELEKNHTDIKDIADCSNVHYASTVSSFRSALGKLDSDTDGAYNDALLARHGIEECNGMVYDGKLDPATNGTISYMNKIMAFLSDISTSAIDLYSNDHPPHKV</sequence>
<dbReference type="PANTHER" id="PTHR31890:SF9">
    <property type="entry name" value="PLANT INVERTASE_PECTIN METHYLESTERASE INHIBITOR SUPERFAMILY PROTEIN"/>
    <property type="match status" value="1"/>
</dbReference>
<evidence type="ECO:0000313" key="2">
    <source>
        <dbReference type="EMBL" id="CAL0304533.1"/>
    </source>
</evidence>
<protein>
    <recommendedName>
        <fullName evidence="4">Pectinesterase inhibitor domain-containing protein</fullName>
    </recommendedName>
</protein>
<reference evidence="2 3" key="1">
    <citation type="submission" date="2024-03" db="EMBL/GenBank/DDBJ databases">
        <authorList>
            <person name="Martinez-Hernandez J."/>
        </authorList>
    </citation>
    <scope>NUCLEOTIDE SEQUENCE [LARGE SCALE GENOMIC DNA]</scope>
</reference>
<feature type="signal peptide" evidence="1">
    <location>
        <begin position="1"/>
        <end position="27"/>
    </location>
</feature>
<proteinExistence type="predicted"/>
<name>A0AAV1W5V4_LUPLU</name>